<evidence type="ECO:0000313" key="11">
    <source>
        <dbReference type="Proteomes" id="UP001235939"/>
    </source>
</evidence>
<dbReference type="Gene3D" id="3.40.50.1820">
    <property type="entry name" value="alpha/beta hydrolase"/>
    <property type="match status" value="1"/>
</dbReference>
<feature type="domain" description="Carboxylesterase type B" evidence="9">
    <location>
        <begin position="21"/>
        <end position="547"/>
    </location>
</feature>
<keyword evidence="2" id="KW-0719">Serine esterase</keyword>
<accession>A0ABY6KFY7</accession>
<dbReference type="SUPFAM" id="SSF53474">
    <property type="entry name" value="alpha/beta-Hydrolases"/>
    <property type="match status" value="1"/>
</dbReference>
<evidence type="ECO:0000313" key="10">
    <source>
        <dbReference type="EMBL" id="UYV67761.1"/>
    </source>
</evidence>
<evidence type="ECO:0000256" key="7">
    <source>
        <dbReference type="ARBA" id="ARBA00048484"/>
    </source>
</evidence>
<dbReference type="PROSITE" id="PS00122">
    <property type="entry name" value="CARBOXYLESTERASE_B_1"/>
    <property type="match status" value="1"/>
</dbReference>
<dbReference type="EMBL" id="CP092867">
    <property type="protein sequence ID" value="UYV67761.1"/>
    <property type="molecule type" value="Genomic_DNA"/>
</dbReference>
<proteinExistence type="inferred from homology"/>
<feature type="chain" id="PRO_5044992083" description="Carboxylic ester hydrolase" evidence="8">
    <location>
        <begin position="18"/>
        <end position="554"/>
    </location>
</feature>
<evidence type="ECO:0000256" key="4">
    <source>
        <dbReference type="ARBA" id="ARBA00022867"/>
    </source>
</evidence>
<evidence type="ECO:0000256" key="1">
    <source>
        <dbReference type="ARBA" id="ARBA00005964"/>
    </source>
</evidence>
<dbReference type="PANTHER" id="PTHR43918">
    <property type="entry name" value="ACETYLCHOLINESTERASE"/>
    <property type="match status" value="1"/>
</dbReference>
<comment type="similarity">
    <text evidence="1 8">Belongs to the type-B carboxylesterase/lipase family.</text>
</comment>
<evidence type="ECO:0000256" key="8">
    <source>
        <dbReference type="RuleBase" id="RU361235"/>
    </source>
</evidence>
<dbReference type="InterPro" id="IPR000997">
    <property type="entry name" value="Cholinesterase"/>
</dbReference>
<evidence type="ECO:0000256" key="2">
    <source>
        <dbReference type="ARBA" id="ARBA00022487"/>
    </source>
</evidence>
<evidence type="ECO:0000256" key="3">
    <source>
        <dbReference type="ARBA" id="ARBA00022801"/>
    </source>
</evidence>
<dbReference type="InterPro" id="IPR019826">
    <property type="entry name" value="Carboxylesterase_B_AS"/>
</dbReference>
<keyword evidence="3 8" id="KW-0378">Hydrolase</keyword>
<evidence type="ECO:0000256" key="5">
    <source>
        <dbReference type="ARBA" id="ARBA00023157"/>
    </source>
</evidence>
<protein>
    <recommendedName>
        <fullName evidence="8">Carboxylic ester hydrolase</fullName>
        <ecNumber evidence="8">3.1.1.-</ecNumber>
    </recommendedName>
</protein>
<keyword evidence="6" id="KW-0325">Glycoprotein</keyword>
<keyword evidence="8" id="KW-0732">Signal</keyword>
<reference evidence="10 11" key="1">
    <citation type="submission" date="2022-01" db="EMBL/GenBank/DDBJ databases">
        <title>A chromosomal length assembly of Cordylochernes scorpioides.</title>
        <authorList>
            <person name="Zeh D."/>
            <person name="Zeh J."/>
        </authorList>
    </citation>
    <scope>NUCLEOTIDE SEQUENCE [LARGE SCALE GENOMIC DNA]</scope>
    <source>
        <strain evidence="10">IN4F17</strain>
        <tissue evidence="10">Whole Body</tissue>
    </source>
</reference>
<name>A0ABY6KFY7_9ARAC</name>
<comment type="catalytic activity">
    <reaction evidence="7">
        <text>acetylcholine + H2O = choline + acetate + H(+)</text>
        <dbReference type="Rhea" id="RHEA:17561"/>
        <dbReference type="ChEBI" id="CHEBI:15354"/>
        <dbReference type="ChEBI" id="CHEBI:15355"/>
        <dbReference type="ChEBI" id="CHEBI:15377"/>
        <dbReference type="ChEBI" id="CHEBI:15378"/>
        <dbReference type="ChEBI" id="CHEBI:30089"/>
        <dbReference type="EC" id="3.1.1.7"/>
    </reaction>
</comment>
<gene>
    <name evidence="10" type="ORF">LAZ67_5001920</name>
</gene>
<dbReference type="InterPro" id="IPR019819">
    <property type="entry name" value="Carboxylesterase_B_CS"/>
</dbReference>
<dbReference type="Pfam" id="PF00135">
    <property type="entry name" value="COesterase"/>
    <property type="match status" value="1"/>
</dbReference>
<sequence length="554" mass="63569">MFTSLFFLLLASEAAYSTRNDPVVNLPMGRIRGFRKTIIRKNLNVFLGIPFAKPPLGDLRYKKPVEIDKYRKEIVADTMPKACFQIDPFTPDGAEYYKRLNMSEDCLYLNIWVPVTKKLNTEPKSVLVWIYGGGFTQGSTSGQWYNGQVIAARGDVIVASMNYRVGAMGFLNGATQDEPGNIGLYDQALALRWIRNNIAYFGGNPETMTIFGESAGGISVGFHLTSPFSRGLFKRAILQSGTANLPIYYDYDQSLDTAQRFAQKANCASPNLNITKNPNAILNCLRSKSPEELSVAEYDMRGNRRIYGQFQPVIGEDFLPYRNFNPFVPGHINDRNIMIGITANDGQSFVFDYFREFIGNPNVTKTMAYDAMIPFLTEIGRLDNVKEKLDYYFRGVIEDDIFQVKRAMGRVFTDWMFKCPSQEFADIFTRRDNRLSFYYYNHLYSGRDSYPDGGWLEVPHFEEIKFLFGLIFFMDELPQQFNYTKNEERFSLELIDLWSSYAKTGEARSARHYAWPRWDPHHRRVLQLNATTASVIPLPGAEACRLWIAPRPFH</sequence>
<dbReference type="EC" id="3.1.1.-" evidence="8"/>
<dbReference type="Proteomes" id="UP001235939">
    <property type="component" value="Chromosome 05"/>
</dbReference>
<dbReference type="PRINTS" id="PR00878">
    <property type="entry name" value="CHOLNESTRASE"/>
</dbReference>
<dbReference type="InterPro" id="IPR050654">
    <property type="entry name" value="AChE-related_enzymes"/>
</dbReference>
<keyword evidence="11" id="KW-1185">Reference proteome</keyword>
<dbReference type="PANTHER" id="PTHR43918:SF4">
    <property type="entry name" value="CARBOXYLIC ESTER HYDROLASE"/>
    <property type="match status" value="1"/>
</dbReference>
<evidence type="ECO:0000256" key="6">
    <source>
        <dbReference type="ARBA" id="ARBA00023180"/>
    </source>
</evidence>
<dbReference type="InterPro" id="IPR029058">
    <property type="entry name" value="AB_hydrolase_fold"/>
</dbReference>
<evidence type="ECO:0000259" key="9">
    <source>
        <dbReference type="Pfam" id="PF00135"/>
    </source>
</evidence>
<keyword evidence="5" id="KW-1015">Disulfide bond</keyword>
<dbReference type="PROSITE" id="PS00941">
    <property type="entry name" value="CARBOXYLESTERASE_B_2"/>
    <property type="match status" value="1"/>
</dbReference>
<keyword evidence="4" id="KW-0531">Neurotransmitter degradation</keyword>
<organism evidence="10 11">
    <name type="scientific">Cordylochernes scorpioides</name>
    <dbReference type="NCBI Taxonomy" id="51811"/>
    <lineage>
        <taxon>Eukaryota</taxon>
        <taxon>Metazoa</taxon>
        <taxon>Ecdysozoa</taxon>
        <taxon>Arthropoda</taxon>
        <taxon>Chelicerata</taxon>
        <taxon>Arachnida</taxon>
        <taxon>Pseudoscorpiones</taxon>
        <taxon>Cheliferoidea</taxon>
        <taxon>Chernetidae</taxon>
        <taxon>Cordylochernes</taxon>
    </lineage>
</organism>
<feature type="signal peptide" evidence="8">
    <location>
        <begin position="1"/>
        <end position="17"/>
    </location>
</feature>
<dbReference type="InterPro" id="IPR002018">
    <property type="entry name" value="CarbesteraseB"/>
</dbReference>